<gene>
    <name evidence="2" type="ORF">X474_03480</name>
</gene>
<feature type="domain" description="PilZ" evidence="1">
    <location>
        <begin position="100"/>
        <end position="176"/>
    </location>
</feature>
<dbReference type="EMBL" id="AZAC01000003">
    <property type="protein sequence ID" value="KIX15393.1"/>
    <property type="molecule type" value="Genomic_DNA"/>
</dbReference>
<name>A0A0D2HYL1_9BACT</name>
<comment type="caution">
    <text evidence="2">The sequence shown here is derived from an EMBL/GenBank/DDBJ whole genome shotgun (WGS) entry which is preliminary data.</text>
</comment>
<organism evidence="2 3">
    <name type="scientific">Dethiosulfatarculus sandiegensis</name>
    <dbReference type="NCBI Taxonomy" id="1429043"/>
    <lineage>
        <taxon>Bacteria</taxon>
        <taxon>Pseudomonadati</taxon>
        <taxon>Thermodesulfobacteriota</taxon>
        <taxon>Desulfarculia</taxon>
        <taxon>Desulfarculales</taxon>
        <taxon>Desulfarculaceae</taxon>
        <taxon>Dethiosulfatarculus</taxon>
    </lineage>
</organism>
<protein>
    <recommendedName>
        <fullName evidence="1">PilZ domain-containing protein</fullName>
    </recommendedName>
</protein>
<dbReference type="Proteomes" id="UP000032233">
    <property type="component" value="Unassembled WGS sequence"/>
</dbReference>
<dbReference type="Pfam" id="PF07238">
    <property type="entry name" value="PilZ"/>
    <property type="match status" value="1"/>
</dbReference>
<dbReference type="STRING" id="1429043.X474_03480"/>
<reference evidence="2 3" key="1">
    <citation type="submission" date="2013-11" db="EMBL/GenBank/DDBJ databases">
        <title>Metagenomic analysis of a methanogenic consortium involved in long chain n-alkane degradation.</title>
        <authorList>
            <person name="Davidova I.A."/>
            <person name="Callaghan A.V."/>
            <person name="Wawrik B."/>
            <person name="Pruitt S."/>
            <person name="Marks C."/>
            <person name="Duncan K.E."/>
            <person name="Suflita J.M."/>
        </authorList>
    </citation>
    <scope>NUCLEOTIDE SEQUENCE [LARGE SCALE GENOMIC DNA]</scope>
    <source>
        <strain evidence="2 3">SPR</strain>
    </source>
</reference>
<evidence type="ECO:0000259" key="1">
    <source>
        <dbReference type="Pfam" id="PF07238"/>
    </source>
</evidence>
<dbReference type="InterPro" id="IPR009875">
    <property type="entry name" value="PilZ_domain"/>
</dbReference>
<dbReference type="GO" id="GO:0035438">
    <property type="term" value="F:cyclic-di-GMP binding"/>
    <property type="evidence" value="ECO:0007669"/>
    <property type="project" value="InterPro"/>
</dbReference>
<dbReference type="InParanoid" id="A0A0D2HYL1"/>
<dbReference type="Gene3D" id="2.40.10.220">
    <property type="entry name" value="predicted glycosyltransferase like domains"/>
    <property type="match status" value="1"/>
</dbReference>
<dbReference type="RefSeq" id="WP_044346712.1">
    <property type="nucleotide sequence ID" value="NZ_AZAC01000003.1"/>
</dbReference>
<dbReference type="OrthoDB" id="5516626at2"/>
<accession>A0A0D2HYL1</accession>
<evidence type="ECO:0000313" key="3">
    <source>
        <dbReference type="Proteomes" id="UP000032233"/>
    </source>
</evidence>
<dbReference type="AlphaFoldDB" id="A0A0D2HYL1"/>
<keyword evidence="3" id="KW-1185">Reference proteome</keyword>
<sequence>MNPDEPNTREYFRTKARLSVQYGPYTSQAAEAMMLDEQVWNIQSDIEHRAKTIMDEGAHPESLKPFIDVARWLDFKLDLILHRLRTQEIKKLLPHQVFSFDISGSGVSLEKGPGLEPEKELILAITLPDAPGRPVYARGQVLRTQKDALEKHPCAAVQFSQISETDRERLIHYTFRQQRRELARRAGEADR</sequence>
<evidence type="ECO:0000313" key="2">
    <source>
        <dbReference type="EMBL" id="KIX15393.1"/>
    </source>
</evidence>
<proteinExistence type="predicted"/>